<reference evidence="2 4" key="2">
    <citation type="journal article" date="2013" name="Nature">
        <title>Insights into bilaterian evolution from three spiralian genomes.</title>
        <authorList>
            <person name="Simakov O."/>
            <person name="Marletaz F."/>
            <person name="Cho S.J."/>
            <person name="Edsinger-Gonzales E."/>
            <person name="Havlak P."/>
            <person name="Hellsten U."/>
            <person name="Kuo D.H."/>
            <person name="Larsson T."/>
            <person name="Lv J."/>
            <person name="Arendt D."/>
            <person name="Savage R."/>
            <person name="Osoegawa K."/>
            <person name="de Jong P."/>
            <person name="Grimwood J."/>
            <person name="Chapman J.A."/>
            <person name="Shapiro H."/>
            <person name="Aerts A."/>
            <person name="Otillar R.P."/>
            <person name="Terry A.Y."/>
            <person name="Boore J.L."/>
            <person name="Grigoriev I.V."/>
            <person name="Lindberg D.R."/>
            <person name="Seaver E.C."/>
            <person name="Weisblat D.A."/>
            <person name="Putnam N.H."/>
            <person name="Rokhsar D.S."/>
        </authorList>
    </citation>
    <scope>NUCLEOTIDE SEQUENCE</scope>
    <source>
        <strain evidence="2 4">I ESC-2004</strain>
    </source>
</reference>
<dbReference type="AlphaFoldDB" id="R7UP53"/>
<reference evidence="3" key="3">
    <citation type="submission" date="2015-06" db="UniProtKB">
        <authorList>
            <consortium name="EnsemblMetazoa"/>
        </authorList>
    </citation>
    <scope>IDENTIFICATION</scope>
</reference>
<dbReference type="EMBL" id="KB301771">
    <property type="protein sequence ID" value="ELU05171.1"/>
    <property type="molecule type" value="Genomic_DNA"/>
</dbReference>
<dbReference type="EMBL" id="AMQN01001365">
    <property type="status" value="NOT_ANNOTATED_CDS"/>
    <property type="molecule type" value="Genomic_DNA"/>
</dbReference>
<dbReference type="Proteomes" id="UP000014760">
    <property type="component" value="Unassembled WGS sequence"/>
</dbReference>
<sequence>MASALGPLEPHTLVVCDYAKIHKNVLKMYVKWSMVASVYVDPTDKKRHRSQQSQENNQETHSNHSRSSVDSTESENNTIPKAEQIQGHPPLPTPPHINGDLRHMEIEVNSFLETKVKPMRGIAVPGKSQSISDRDSLQEFFRVLDEKINQGRDYLSDEDT</sequence>
<dbReference type="OrthoDB" id="5919401at2759"/>
<proteinExistence type="predicted"/>
<dbReference type="EnsemblMetazoa" id="CapteT228144">
    <property type="protein sequence ID" value="CapteP228144"/>
    <property type="gene ID" value="CapteG228144"/>
</dbReference>
<evidence type="ECO:0000313" key="3">
    <source>
        <dbReference type="EnsemblMetazoa" id="CapteP228144"/>
    </source>
</evidence>
<dbReference type="Pfam" id="PF15389">
    <property type="entry name" value="DUF4612"/>
    <property type="match status" value="1"/>
</dbReference>
<name>R7UP53_CAPTE</name>
<evidence type="ECO:0000313" key="2">
    <source>
        <dbReference type="EMBL" id="ELU05171.1"/>
    </source>
</evidence>
<dbReference type="InterPro" id="IPR027967">
    <property type="entry name" value="DUF4612"/>
</dbReference>
<evidence type="ECO:0000256" key="1">
    <source>
        <dbReference type="SAM" id="MobiDB-lite"/>
    </source>
</evidence>
<feature type="compositionally biased region" description="Polar residues" evidence="1">
    <location>
        <begin position="51"/>
        <end position="79"/>
    </location>
</feature>
<reference evidence="4" key="1">
    <citation type="submission" date="2012-12" db="EMBL/GenBank/DDBJ databases">
        <authorList>
            <person name="Hellsten U."/>
            <person name="Grimwood J."/>
            <person name="Chapman J.A."/>
            <person name="Shapiro H."/>
            <person name="Aerts A."/>
            <person name="Otillar R.P."/>
            <person name="Terry A.Y."/>
            <person name="Boore J.L."/>
            <person name="Simakov O."/>
            <person name="Marletaz F."/>
            <person name="Cho S.-J."/>
            <person name="Edsinger-Gonzales E."/>
            <person name="Havlak P."/>
            <person name="Kuo D.-H."/>
            <person name="Larsson T."/>
            <person name="Lv J."/>
            <person name="Arendt D."/>
            <person name="Savage R."/>
            <person name="Osoegawa K."/>
            <person name="de Jong P."/>
            <person name="Lindberg D.R."/>
            <person name="Seaver E.C."/>
            <person name="Weisblat D.A."/>
            <person name="Putnam N.H."/>
            <person name="Grigoriev I.V."/>
            <person name="Rokhsar D.S."/>
        </authorList>
    </citation>
    <scope>NUCLEOTIDE SEQUENCE</scope>
    <source>
        <strain evidence="4">I ESC-2004</strain>
    </source>
</reference>
<feature type="region of interest" description="Disordered" evidence="1">
    <location>
        <begin position="43"/>
        <end position="99"/>
    </location>
</feature>
<gene>
    <name evidence="2" type="ORF">CAPTEDRAFT_228144</name>
</gene>
<keyword evidence="4" id="KW-1185">Reference proteome</keyword>
<evidence type="ECO:0000313" key="4">
    <source>
        <dbReference type="Proteomes" id="UP000014760"/>
    </source>
</evidence>
<dbReference type="HOGENOM" id="CLU_1653780_0_0_1"/>
<protein>
    <submittedName>
        <fullName evidence="2 3">Uncharacterized protein</fullName>
    </submittedName>
</protein>
<accession>R7UP53</accession>
<organism evidence="2">
    <name type="scientific">Capitella teleta</name>
    <name type="common">Polychaete worm</name>
    <dbReference type="NCBI Taxonomy" id="283909"/>
    <lineage>
        <taxon>Eukaryota</taxon>
        <taxon>Metazoa</taxon>
        <taxon>Spiralia</taxon>
        <taxon>Lophotrochozoa</taxon>
        <taxon>Annelida</taxon>
        <taxon>Polychaeta</taxon>
        <taxon>Sedentaria</taxon>
        <taxon>Scolecida</taxon>
        <taxon>Capitellidae</taxon>
        <taxon>Capitella</taxon>
    </lineage>
</organism>